<accession>A0ABD4Z508</accession>
<proteinExistence type="predicted"/>
<name>A0ABD4Z508_9CREN</name>
<dbReference type="SUPFAM" id="SSF54637">
    <property type="entry name" value="Thioesterase/thiol ester dehydrase-isomerase"/>
    <property type="match status" value="1"/>
</dbReference>
<organism evidence="1 2">
    <name type="scientific">Ignisphaera cupida</name>
    <dbReference type="NCBI Taxonomy" id="3050454"/>
    <lineage>
        <taxon>Archaea</taxon>
        <taxon>Thermoproteota</taxon>
        <taxon>Thermoprotei</taxon>
        <taxon>Desulfurococcales</taxon>
        <taxon>Desulfurococcaceae</taxon>
        <taxon>Ignisphaera</taxon>
    </lineage>
</organism>
<dbReference type="AlphaFoldDB" id="A0ABD4Z508"/>
<evidence type="ECO:0000313" key="1">
    <source>
        <dbReference type="EMBL" id="MDK6028402.1"/>
    </source>
</evidence>
<keyword evidence="2" id="KW-1185">Reference proteome</keyword>
<evidence type="ECO:0000313" key="2">
    <source>
        <dbReference type="Proteomes" id="UP001529235"/>
    </source>
</evidence>
<protein>
    <recommendedName>
        <fullName evidence="3">Thioesterase domain-containing protein</fullName>
    </recommendedName>
</protein>
<dbReference type="InterPro" id="IPR029069">
    <property type="entry name" value="HotDog_dom_sf"/>
</dbReference>
<dbReference type="RefSeq" id="WP_285273367.1">
    <property type="nucleotide sequence ID" value="NZ_JASNVW010000001.1"/>
</dbReference>
<dbReference type="Gene3D" id="3.10.129.10">
    <property type="entry name" value="Hotdog Thioesterase"/>
    <property type="match status" value="1"/>
</dbReference>
<reference evidence="1 2" key="1">
    <citation type="submission" date="2023-05" db="EMBL/GenBank/DDBJ databases">
        <title>A new hyperthermophilic archaea 'Ignisphaera cupida' sp. nov. and description of the family 'Ignisphaeraceae' fam. nov.</title>
        <authorList>
            <person name="Podosokorskaya O.A."/>
            <person name="Elcheninov A.G."/>
            <person name="Klukina A."/>
            <person name="Merkel A.Y."/>
        </authorList>
    </citation>
    <scope>NUCLEOTIDE SEQUENCE [LARGE SCALE GENOMIC DNA]</scope>
    <source>
        <strain evidence="1 2">4213-co</strain>
    </source>
</reference>
<comment type="caution">
    <text evidence="1">The sequence shown here is derived from an EMBL/GenBank/DDBJ whole genome shotgun (WGS) entry which is preliminary data.</text>
</comment>
<dbReference type="Proteomes" id="UP001529235">
    <property type="component" value="Unassembled WGS sequence"/>
</dbReference>
<dbReference type="EMBL" id="JASNVW010000001">
    <property type="protein sequence ID" value="MDK6028402.1"/>
    <property type="molecule type" value="Genomic_DNA"/>
</dbReference>
<gene>
    <name evidence="1" type="ORF">QPL79_03370</name>
</gene>
<evidence type="ECO:0008006" key="3">
    <source>
        <dbReference type="Google" id="ProtNLM"/>
    </source>
</evidence>
<sequence>MSFNSYVHIEGIPSLFKDTIRIKEFREDKQNKCIEILHELVPDFLDQYSNVHGSALALLSILAAENVAKTQISDDEYLVAISHTINFISQPETFGDLEIKSCVIGKSDRIIHVQTTIACNDKELANALTVFITEKSV</sequence>